<dbReference type="RefSeq" id="WP_344575209.1">
    <property type="nucleotide sequence ID" value="NZ_BAAARK010000006.1"/>
</dbReference>
<dbReference type="EMBL" id="BAAARK010000006">
    <property type="protein sequence ID" value="GAA2657673.1"/>
    <property type="molecule type" value="Genomic_DNA"/>
</dbReference>
<dbReference type="Proteomes" id="UP001500994">
    <property type="component" value="Unassembled WGS sequence"/>
</dbReference>
<dbReference type="Pfam" id="PF06527">
    <property type="entry name" value="TniQ"/>
    <property type="match status" value="1"/>
</dbReference>
<accession>A0ABP6E1G4</accession>
<feature type="region of interest" description="Disordered" evidence="1">
    <location>
        <begin position="118"/>
        <end position="141"/>
    </location>
</feature>
<evidence type="ECO:0000259" key="2">
    <source>
        <dbReference type="Pfam" id="PF06527"/>
    </source>
</evidence>
<feature type="domain" description="TniQ" evidence="2">
    <location>
        <begin position="12"/>
        <end position="98"/>
    </location>
</feature>
<sequence>MPSKVALTWTSLRGLREATGLCVRTLRGMQLARYDQAAIDLAGLDLSREVSLTVVAAREWMTPHSSRACPPCLAKSPVWPLWWRLGIAAVCPTHHCLLIDVCPSCGVRLRRGSERAPRGLLTRPPWPGPGECGNRPPHGPKGRAGLCHQQLAALPAVAVPDAVAELQRRALRVADGRCALLAGEPVAAGEWFAALRRLHAMTRLAALDDDLVGLPDVVAHACQEQQQRRTRSSRGGGGIRLGAMPATAAEALAALVLADRVLGAPSMHVGATRLASWLERLTVQRRAAGRTDPLRYLPRSPVLERMIRAGAPRSSRVAGALDAAGHGLPVLAPRHLPHLAHPRDYQELLAAHLPGTAEASGRRLAVLALARLAGAGSWAAAAASLGLHEGQAVRAADALVRRIGDPDAFWQAIGAMAGRMRQRGLVDYATRRAALADLREVPHRVLAPILHPLGWVVTWQRRRHAAVWVWQHLTQGDVRDAPAYTWGWQDGTATESIREGWRRFDTRLPAPAADALTAWGTTRLARRECR</sequence>
<evidence type="ECO:0000256" key="1">
    <source>
        <dbReference type="SAM" id="MobiDB-lite"/>
    </source>
</evidence>
<evidence type="ECO:0000313" key="4">
    <source>
        <dbReference type="Proteomes" id="UP001500994"/>
    </source>
</evidence>
<comment type="caution">
    <text evidence="3">The sequence shown here is derived from an EMBL/GenBank/DDBJ whole genome shotgun (WGS) entry which is preliminary data.</text>
</comment>
<reference evidence="4" key="1">
    <citation type="journal article" date="2019" name="Int. J. Syst. Evol. Microbiol.">
        <title>The Global Catalogue of Microorganisms (GCM) 10K type strain sequencing project: providing services to taxonomists for standard genome sequencing and annotation.</title>
        <authorList>
            <consortium name="The Broad Institute Genomics Platform"/>
            <consortium name="The Broad Institute Genome Sequencing Center for Infectious Disease"/>
            <person name="Wu L."/>
            <person name="Ma J."/>
        </authorList>
    </citation>
    <scope>NUCLEOTIDE SEQUENCE [LARGE SCALE GENOMIC DNA]</scope>
    <source>
        <strain evidence="4">JCM 16374</strain>
    </source>
</reference>
<gene>
    <name evidence="3" type="ORF">GCM10009864_25200</name>
</gene>
<proteinExistence type="predicted"/>
<organism evidence="3 4">
    <name type="scientific">Streptomyces lunalinharesii</name>
    <dbReference type="NCBI Taxonomy" id="333384"/>
    <lineage>
        <taxon>Bacteria</taxon>
        <taxon>Bacillati</taxon>
        <taxon>Actinomycetota</taxon>
        <taxon>Actinomycetes</taxon>
        <taxon>Kitasatosporales</taxon>
        <taxon>Streptomycetaceae</taxon>
        <taxon>Streptomyces</taxon>
    </lineage>
</organism>
<keyword evidence="4" id="KW-1185">Reference proteome</keyword>
<name>A0ABP6E1G4_9ACTN</name>
<evidence type="ECO:0000313" key="3">
    <source>
        <dbReference type="EMBL" id="GAA2657673.1"/>
    </source>
</evidence>
<dbReference type="InterPro" id="IPR009492">
    <property type="entry name" value="TniQ"/>
</dbReference>
<protein>
    <recommendedName>
        <fullName evidence="2">TniQ domain-containing protein</fullName>
    </recommendedName>
</protein>